<feature type="non-terminal residue" evidence="1">
    <location>
        <position position="1"/>
    </location>
</feature>
<accession>A0A382HWY4</accession>
<name>A0A382HWY4_9ZZZZ</name>
<organism evidence="1">
    <name type="scientific">marine metagenome</name>
    <dbReference type="NCBI Taxonomy" id="408172"/>
    <lineage>
        <taxon>unclassified sequences</taxon>
        <taxon>metagenomes</taxon>
        <taxon>ecological metagenomes</taxon>
    </lineage>
</organism>
<protein>
    <submittedName>
        <fullName evidence="1">Uncharacterized protein</fullName>
    </submittedName>
</protein>
<feature type="non-terminal residue" evidence="1">
    <location>
        <position position="64"/>
    </location>
</feature>
<proteinExistence type="predicted"/>
<reference evidence="1" key="1">
    <citation type="submission" date="2018-05" db="EMBL/GenBank/DDBJ databases">
        <authorList>
            <person name="Lanie J.A."/>
            <person name="Ng W.-L."/>
            <person name="Kazmierczak K.M."/>
            <person name="Andrzejewski T.M."/>
            <person name="Davidsen T.M."/>
            <person name="Wayne K.J."/>
            <person name="Tettelin H."/>
            <person name="Glass J.I."/>
            <person name="Rusch D."/>
            <person name="Podicherti R."/>
            <person name="Tsui H.-C.T."/>
            <person name="Winkler M.E."/>
        </authorList>
    </citation>
    <scope>NUCLEOTIDE SEQUENCE</scope>
</reference>
<sequence length="64" mass="6183">SGPITGRSSTAFRWVSRMCHAPAPATCGDSTSSASSGAPSTVSGCVPMSTAGTAPTISAFCAST</sequence>
<evidence type="ECO:0000313" key="1">
    <source>
        <dbReference type="EMBL" id="SVB91427.1"/>
    </source>
</evidence>
<dbReference type="EMBL" id="UINC01063613">
    <property type="protein sequence ID" value="SVB91427.1"/>
    <property type="molecule type" value="Genomic_DNA"/>
</dbReference>
<gene>
    <name evidence="1" type="ORF">METZ01_LOCUS244281</name>
</gene>
<dbReference type="AlphaFoldDB" id="A0A382HWY4"/>